<keyword evidence="4" id="KW-1185">Reference proteome</keyword>
<dbReference type="CDD" id="cd01949">
    <property type="entry name" value="GGDEF"/>
    <property type="match status" value="1"/>
</dbReference>
<evidence type="ECO:0000259" key="2">
    <source>
        <dbReference type="PROSITE" id="PS50887"/>
    </source>
</evidence>
<accession>A0A9W6MW61</accession>
<feature type="domain" description="GGDEF" evidence="2">
    <location>
        <begin position="233"/>
        <end position="366"/>
    </location>
</feature>
<feature type="transmembrane region" description="Helical" evidence="1">
    <location>
        <begin position="21"/>
        <end position="41"/>
    </location>
</feature>
<dbReference type="InterPro" id="IPR029787">
    <property type="entry name" value="Nucleotide_cyclase"/>
</dbReference>
<keyword evidence="1" id="KW-0472">Membrane</keyword>
<organism evidence="3 4">
    <name type="scientific">Hansschlegelia plantiphila</name>
    <dbReference type="NCBI Taxonomy" id="374655"/>
    <lineage>
        <taxon>Bacteria</taxon>
        <taxon>Pseudomonadati</taxon>
        <taxon>Pseudomonadota</taxon>
        <taxon>Alphaproteobacteria</taxon>
        <taxon>Hyphomicrobiales</taxon>
        <taxon>Methylopilaceae</taxon>
        <taxon>Hansschlegelia</taxon>
    </lineage>
</organism>
<evidence type="ECO:0000313" key="3">
    <source>
        <dbReference type="EMBL" id="GLK68728.1"/>
    </source>
</evidence>
<dbReference type="Proteomes" id="UP001143372">
    <property type="component" value="Unassembled WGS sequence"/>
</dbReference>
<reference evidence="3" key="1">
    <citation type="journal article" date="2014" name="Int. J. Syst. Evol. Microbiol.">
        <title>Complete genome sequence of Corynebacterium casei LMG S-19264T (=DSM 44701T), isolated from a smear-ripened cheese.</title>
        <authorList>
            <consortium name="US DOE Joint Genome Institute (JGI-PGF)"/>
            <person name="Walter F."/>
            <person name="Albersmeier A."/>
            <person name="Kalinowski J."/>
            <person name="Ruckert C."/>
        </authorList>
    </citation>
    <scope>NUCLEOTIDE SEQUENCE</scope>
    <source>
        <strain evidence="3">VKM B-2347</strain>
    </source>
</reference>
<feature type="transmembrane region" description="Helical" evidence="1">
    <location>
        <begin position="47"/>
        <end position="68"/>
    </location>
</feature>
<feature type="transmembrane region" description="Helical" evidence="1">
    <location>
        <begin position="116"/>
        <end position="133"/>
    </location>
</feature>
<dbReference type="Gene3D" id="3.30.70.270">
    <property type="match status" value="1"/>
</dbReference>
<gene>
    <name evidence="3" type="ORF">GCM10008179_23660</name>
</gene>
<keyword evidence="1" id="KW-0812">Transmembrane</keyword>
<protein>
    <recommendedName>
        <fullName evidence="2">GGDEF domain-containing protein</fullName>
    </recommendedName>
</protein>
<feature type="transmembrane region" description="Helical" evidence="1">
    <location>
        <begin position="140"/>
        <end position="160"/>
    </location>
</feature>
<dbReference type="InterPro" id="IPR052163">
    <property type="entry name" value="DGC-Regulatory_Protein"/>
</dbReference>
<reference evidence="3" key="2">
    <citation type="submission" date="2023-01" db="EMBL/GenBank/DDBJ databases">
        <authorList>
            <person name="Sun Q."/>
            <person name="Evtushenko L."/>
        </authorList>
    </citation>
    <scope>NUCLEOTIDE SEQUENCE</scope>
    <source>
        <strain evidence="3">VKM B-2347</strain>
    </source>
</reference>
<evidence type="ECO:0000313" key="4">
    <source>
        <dbReference type="Proteomes" id="UP001143372"/>
    </source>
</evidence>
<dbReference type="PROSITE" id="PS50887">
    <property type="entry name" value="GGDEF"/>
    <property type="match status" value="1"/>
</dbReference>
<dbReference type="NCBIfam" id="TIGR00254">
    <property type="entry name" value="GGDEF"/>
    <property type="match status" value="1"/>
</dbReference>
<comment type="caution">
    <text evidence="3">The sequence shown here is derived from an EMBL/GenBank/DDBJ whole genome shotgun (WGS) entry which is preliminary data.</text>
</comment>
<feature type="transmembrane region" description="Helical" evidence="1">
    <location>
        <begin position="89"/>
        <end position="110"/>
    </location>
</feature>
<feature type="transmembrane region" description="Helical" evidence="1">
    <location>
        <begin position="166"/>
        <end position="187"/>
    </location>
</feature>
<name>A0A9W6MW61_9HYPH</name>
<proteinExistence type="predicted"/>
<dbReference type="AlphaFoldDB" id="A0A9W6MW61"/>
<sequence>MYFRDETDDVKEVLVAQLASSIVPMTIMGGTFIVIGAFVSISLAMPILTAVTVLGGLIAVAKIVLMLMHSKRNQLGKESRSTTALWERAHAVTTIGFAATVGAVSATTFAAPDLTLQMLATALLFGYCSGIVCRLSIRPFIALPTMAIAAAPVIVSAALYGDASHWMIATIFFVFLVGSAETVRYIHSTALREIGMRLDMATLARNDPLTGLSNRLGLRETFREVAGAISINSMVAIHYLDLDDFKPVNDRHGHAIGDEVLRLVASRLKAALREGDLAARIGGDEFVVLQAPVDNPKEAESYAEKLSDLIIEPYRVGDETIEIGVSVGYAVSKPVIRGLDHLLHDADAALYSMKRAGGGAAGAKLTSRALRRTSG</sequence>
<dbReference type="SMART" id="SM00267">
    <property type="entry name" value="GGDEF"/>
    <property type="match status" value="1"/>
</dbReference>
<dbReference type="InterPro" id="IPR000160">
    <property type="entry name" value="GGDEF_dom"/>
</dbReference>
<dbReference type="Pfam" id="PF00990">
    <property type="entry name" value="GGDEF"/>
    <property type="match status" value="1"/>
</dbReference>
<dbReference type="PANTHER" id="PTHR46663">
    <property type="entry name" value="DIGUANYLATE CYCLASE DGCT-RELATED"/>
    <property type="match status" value="1"/>
</dbReference>
<dbReference type="SUPFAM" id="SSF55073">
    <property type="entry name" value="Nucleotide cyclase"/>
    <property type="match status" value="1"/>
</dbReference>
<evidence type="ECO:0000256" key="1">
    <source>
        <dbReference type="SAM" id="Phobius"/>
    </source>
</evidence>
<dbReference type="InterPro" id="IPR043128">
    <property type="entry name" value="Rev_trsase/Diguanyl_cyclase"/>
</dbReference>
<dbReference type="PANTHER" id="PTHR46663:SF2">
    <property type="entry name" value="GGDEF DOMAIN-CONTAINING PROTEIN"/>
    <property type="match status" value="1"/>
</dbReference>
<dbReference type="EMBL" id="BSFI01000008">
    <property type="protein sequence ID" value="GLK68728.1"/>
    <property type="molecule type" value="Genomic_DNA"/>
</dbReference>
<keyword evidence="1" id="KW-1133">Transmembrane helix</keyword>